<keyword evidence="6" id="KW-1185">Reference proteome</keyword>
<dbReference type="InterPro" id="IPR007588">
    <property type="entry name" value="Znf_FLYWCH"/>
</dbReference>
<keyword evidence="2" id="KW-0863">Zinc-finger</keyword>
<accession>A0A4C1UZR5</accession>
<dbReference type="GO" id="GO:0008270">
    <property type="term" value="F:zinc ion binding"/>
    <property type="evidence" value="ECO:0007669"/>
    <property type="project" value="UniProtKB-KW"/>
</dbReference>
<evidence type="ECO:0000256" key="1">
    <source>
        <dbReference type="ARBA" id="ARBA00022723"/>
    </source>
</evidence>
<evidence type="ECO:0000259" key="4">
    <source>
        <dbReference type="Pfam" id="PF04500"/>
    </source>
</evidence>
<keyword evidence="3" id="KW-0862">Zinc</keyword>
<dbReference type="Pfam" id="PF04500">
    <property type="entry name" value="FLYWCH"/>
    <property type="match status" value="1"/>
</dbReference>
<evidence type="ECO:0000256" key="3">
    <source>
        <dbReference type="ARBA" id="ARBA00022833"/>
    </source>
</evidence>
<sequence>MIDYHAVITSHGQWVLFASIFRHPTASSGFFHSIQHPTSKLKYCETVYVKRAHLPTVVEGQAGDTDGQVPLQQVFEQQRDQGALVLHQEKLTRLQGGDHDGRQRHRENFNISCHDLEHRCYRKEAIGTIKIYAIPAPESDGFALRELLTGPMFVQSRYGKPAIQIGKYRFNKWSGSSGARARWICVKVKAGCPATLVTIEDEIVKQKPHNH</sequence>
<dbReference type="Gene3D" id="2.20.25.240">
    <property type="match status" value="1"/>
</dbReference>
<reference evidence="5 6" key="1">
    <citation type="journal article" date="2019" name="Commun. Biol.">
        <title>The bagworm genome reveals a unique fibroin gene that provides high tensile strength.</title>
        <authorList>
            <person name="Kono N."/>
            <person name="Nakamura H."/>
            <person name="Ohtoshi R."/>
            <person name="Tomita M."/>
            <person name="Numata K."/>
            <person name="Arakawa K."/>
        </authorList>
    </citation>
    <scope>NUCLEOTIDE SEQUENCE [LARGE SCALE GENOMIC DNA]</scope>
</reference>
<dbReference type="EMBL" id="BGZK01000246">
    <property type="protein sequence ID" value="GBP31442.1"/>
    <property type="molecule type" value="Genomic_DNA"/>
</dbReference>
<evidence type="ECO:0000313" key="5">
    <source>
        <dbReference type="EMBL" id="GBP31442.1"/>
    </source>
</evidence>
<dbReference type="AlphaFoldDB" id="A0A4C1UZR5"/>
<keyword evidence="1" id="KW-0479">Metal-binding</keyword>
<comment type="caution">
    <text evidence="5">The sequence shown here is derived from an EMBL/GenBank/DDBJ whole genome shotgun (WGS) entry which is preliminary data.</text>
</comment>
<dbReference type="Proteomes" id="UP000299102">
    <property type="component" value="Unassembled WGS sequence"/>
</dbReference>
<evidence type="ECO:0000256" key="2">
    <source>
        <dbReference type="ARBA" id="ARBA00022771"/>
    </source>
</evidence>
<protein>
    <recommendedName>
        <fullName evidence="4">FLYWCH-type domain-containing protein</fullName>
    </recommendedName>
</protein>
<feature type="domain" description="FLYWCH-type" evidence="4">
    <location>
        <begin position="153"/>
        <end position="211"/>
    </location>
</feature>
<proteinExistence type="predicted"/>
<organism evidence="5 6">
    <name type="scientific">Eumeta variegata</name>
    <name type="common">Bagworm moth</name>
    <name type="synonym">Eumeta japonica</name>
    <dbReference type="NCBI Taxonomy" id="151549"/>
    <lineage>
        <taxon>Eukaryota</taxon>
        <taxon>Metazoa</taxon>
        <taxon>Ecdysozoa</taxon>
        <taxon>Arthropoda</taxon>
        <taxon>Hexapoda</taxon>
        <taxon>Insecta</taxon>
        <taxon>Pterygota</taxon>
        <taxon>Neoptera</taxon>
        <taxon>Endopterygota</taxon>
        <taxon>Lepidoptera</taxon>
        <taxon>Glossata</taxon>
        <taxon>Ditrysia</taxon>
        <taxon>Tineoidea</taxon>
        <taxon>Psychidae</taxon>
        <taxon>Oiketicinae</taxon>
        <taxon>Eumeta</taxon>
    </lineage>
</organism>
<name>A0A4C1UZR5_EUMVA</name>
<gene>
    <name evidence="5" type="ORF">EVAR_17931_1</name>
</gene>
<evidence type="ECO:0000313" key="6">
    <source>
        <dbReference type="Proteomes" id="UP000299102"/>
    </source>
</evidence>
<dbReference type="OrthoDB" id="7761241at2759"/>